<name>A0ABD2L7K0_9BILA</name>
<accession>A0ABD2L7K0</accession>
<dbReference type="EMBL" id="JBICBT010000513">
    <property type="protein sequence ID" value="KAL3111217.1"/>
    <property type="molecule type" value="Genomic_DNA"/>
</dbReference>
<protein>
    <recommendedName>
        <fullName evidence="3">Snake toxin/toxin-like domain-containing protein</fullName>
    </recommendedName>
</protein>
<dbReference type="Proteomes" id="UP001620626">
    <property type="component" value="Unassembled WGS sequence"/>
</dbReference>
<evidence type="ECO:0008006" key="3">
    <source>
        <dbReference type="Google" id="ProtNLM"/>
    </source>
</evidence>
<organism evidence="1 2">
    <name type="scientific">Heterodera trifolii</name>
    <dbReference type="NCBI Taxonomy" id="157864"/>
    <lineage>
        <taxon>Eukaryota</taxon>
        <taxon>Metazoa</taxon>
        <taxon>Ecdysozoa</taxon>
        <taxon>Nematoda</taxon>
        <taxon>Chromadorea</taxon>
        <taxon>Rhabditida</taxon>
        <taxon>Tylenchina</taxon>
        <taxon>Tylenchomorpha</taxon>
        <taxon>Tylenchoidea</taxon>
        <taxon>Heteroderidae</taxon>
        <taxon>Heteroderinae</taxon>
        <taxon>Heterodera</taxon>
    </lineage>
</organism>
<reference evidence="1 2" key="1">
    <citation type="submission" date="2024-10" db="EMBL/GenBank/DDBJ databases">
        <authorList>
            <person name="Kim D."/>
        </authorList>
    </citation>
    <scope>NUCLEOTIDE SEQUENCE [LARGE SCALE GENOMIC DNA]</scope>
    <source>
        <strain evidence="1">BH-2024</strain>
    </source>
</reference>
<gene>
    <name evidence="1" type="ORF">niasHT_011578</name>
</gene>
<proteinExistence type="predicted"/>
<evidence type="ECO:0000313" key="1">
    <source>
        <dbReference type="EMBL" id="KAL3111217.1"/>
    </source>
</evidence>
<sequence>MLKSFTSITRQCAETCSNGCEASGYGQDHVSCTKCCDHDKCNNNHTLDYYYAVMAQQFTSWTEPVKNEANYNKKNNLKFPY</sequence>
<comment type="caution">
    <text evidence="1">The sequence shown here is derived from an EMBL/GenBank/DDBJ whole genome shotgun (WGS) entry which is preliminary data.</text>
</comment>
<evidence type="ECO:0000313" key="2">
    <source>
        <dbReference type="Proteomes" id="UP001620626"/>
    </source>
</evidence>
<keyword evidence="2" id="KW-1185">Reference proteome</keyword>
<dbReference type="AlphaFoldDB" id="A0ABD2L7K0"/>